<dbReference type="PROSITE" id="PS51257">
    <property type="entry name" value="PROKAR_LIPOPROTEIN"/>
    <property type="match status" value="1"/>
</dbReference>
<feature type="chain" id="PRO_5032894909" evidence="4">
    <location>
        <begin position="27"/>
        <end position="378"/>
    </location>
</feature>
<evidence type="ECO:0000259" key="5">
    <source>
        <dbReference type="Pfam" id="PF25954"/>
    </source>
</evidence>
<dbReference type="KEGG" id="pfer:IRI77_16720"/>
<dbReference type="Pfam" id="PF25975">
    <property type="entry name" value="CzcB_C"/>
    <property type="match status" value="1"/>
</dbReference>
<evidence type="ECO:0000313" key="8">
    <source>
        <dbReference type="EMBL" id="QOY91524.1"/>
    </source>
</evidence>
<dbReference type="InterPro" id="IPR006143">
    <property type="entry name" value="RND_pump_MFP"/>
</dbReference>
<feature type="region of interest" description="Disordered" evidence="3">
    <location>
        <begin position="27"/>
        <end position="50"/>
    </location>
</feature>
<feature type="domain" description="CusB-like beta-barrel" evidence="5">
    <location>
        <begin position="228"/>
        <end position="304"/>
    </location>
</feature>
<evidence type="ECO:0000259" key="7">
    <source>
        <dbReference type="Pfam" id="PF25975"/>
    </source>
</evidence>
<dbReference type="InterPro" id="IPR058792">
    <property type="entry name" value="Beta-barrel_RND_2"/>
</dbReference>
<dbReference type="SUPFAM" id="SSF111369">
    <property type="entry name" value="HlyD-like secretion proteins"/>
    <property type="match status" value="1"/>
</dbReference>
<dbReference type="Pfam" id="PF25973">
    <property type="entry name" value="BSH_CzcB"/>
    <property type="match status" value="1"/>
</dbReference>
<keyword evidence="2" id="KW-0813">Transport</keyword>
<dbReference type="FunFam" id="2.40.30.170:FF:000010">
    <property type="entry name" value="Efflux RND transporter periplasmic adaptor subunit"/>
    <property type="match status" value="1"/>
</dbReference>
<accession>A0A7S7SNJ0</accession>
<feature type="signal peptide" evidence="4">
    <location>
        <begin position="1"/>
        <end position="26"/>
    </location>
</feature>
<dbReference type="PANTHER" id="PTHR30097:SF4">
    <property type="entry name" value="SLR6042 PROTEIN"/>
    <property type="match status" value="1"/>
</dbReference>
<dbReference type="Gene3D" id="2.40.420.20">
    <property type="match status" value="1"/>
</dbReference>
<reference evidence="8 9" key="1">
    <citation type="submission" date="2020-10" db="EMBL/GenBank/DDBJ databases">
        <title>Complete genome sequence of Paludibaculum fermentans P105T, a facultatively anaerobic acidobacterium capable of dissimilatory Fe(III) reduction.</title>
        <authorList>
            <person name="Dedysh S.N."/>
            <person name="Beletsky A.V."/>
            <person name="Kulichevskaya I.S."/>
            <person name="Mardanov A.V."/>
            <person name="Ravin N.V."/>
        </authorList>
    </citation>
    <scope>NUCLEOTIDE SEQUENCE [LARGE SCALE GENOMIC DNA]</scope>
    <source>
        <strain evidence="8 9">P105</strain>
    </source>
</reference>
<evidence type="ECO:0000259" key="6">
    <source>
        <dbReference type="Pfam" id="PF25973"/>
    </source>
</evidence>
<protein>
    <submittedName>
        <fullName evidence="8">Efflux RND transporter periplasmic adaptor subunit</fullName>
    </submittedName>
</protein>
<evidence type="ECO:0000256" key="2">
    <source>
        <dbReference type="ARBA" id="ARBA00022448"/>
    </source>
</evidence>
<dbReference type="GO" id="GO:0015679">
    <property type="term" value="P:plasma membrane copper ion transport"/>
    <property type="evidence" value="ECO:0007669"/>
    <property type="project" value="TreeGrafter"/>
</dbReference>
<dbReference type="Gene3D" id="2.40.30.170">
    <property type="match status" value="1"/>
</dbReference>
<dbReference type="GO" id="GO:0016020">
    <property type="term" value="C:membrane"/>
    <property type="evidence" value="ECO:0007669"/>
    <property type="project" value="InterPro"/>
</dbReference>
<feature type="domain" description="CzcB-like barrel-sandwich hybrid" evidence="6">
    <location>
        <begin position="86"/>
        <end position="225"/>
    </location>
</feature>
<evidence type="ECO:0000256" key="4">
    <source>
        <dbReference type="SAM" id="SignalP"/>
    </source>
</evidence>
<gene>
    <name evidence="8" type="ORF">IRI77_16720</name>
</gene>
<dbReference type="NCBIfam" id="TIGR01730">
    <property type="entry name" value="RND_mfp"/>
    <property type="match status" value="1"/>
</dbReference>
<dbReference type="GO" id="GO:0030313">
    <property type="term" value="C:cell envelope"/>
    <property type="evidence" value="ECO:0007669"/>
    <property type="project" value="TreeGrafter"/>
</dbReference>
<feature type="domain" description="CzcB-like C-terminal circularly permuted SH3-like" evidence="7">
    <location>
        <begin position="312"/>
        <end position="366"/>
    </location>
</feature>
<dbReference type="InterPro" id="IPR058647">
    <property type="entry name" value="BSH_CzcB-like"/>
</dbReference>
<dbReference type="Gene3D" id="1.10.287.470">
    <property type="entry name" value="Helix hairpin bin"/>
    <property type="match status" value="1"/>
</dbReference>
<dbReference type="Proteomes" id="UP000593892">
    <property type="component" value="Chromosome"/>
</dbReference>
<comment type="similarity">
    <text evidence="1">Belongs to the membrane fusion protein (MFP) (TC 8.A.1) family.</text>
</comment>
<keyword evidence="9" id="KW-1185">Reference proteome</keyword>
<evidence type="ECO:0000313" key="9">
    <source>
        <dbReference type="Proteomes" id="UP000593892"/>
    </source>
</evidence>
<dbReference type="InterPro" id="IPR058649">
    <property type="entry name" value="CzcB_C"/>
</dbReference>
<dbReference type="RefSeq" id="WP_194453178.1">
    <property type="nucleotide sequence ID" value="NZ_CP063849.1"/>
</dbReference>
<dbReference type="AlphaFoldDB" id="A0A7S7SNJ0"/>
<organism evidence="8 9">
    <name type="scientific">Paludibaculum fermentans</name>
    <dbReference type="NCBI Taxonomy" id="1473598"/>
    <lineage>
        <taxon>Bacteria</taxon>
        <taxon>Pseudomonadati</taxon>
        <taxon>Acidobacteriota</taxon>
        <taxon>Terriglobia</taxon>
        <taxon>Bryobacterales</taxon>
        <taxon>Bryobacteraceae</taxon>
        <taxon>Paludibaculum</taxon>
    </lineage>
</organism>
<evidence type="ECO:0000256" key="1">
    <source>
        <dbReference type="ARBA" id="ARBA00009477"/>
    </source>
</evidence>
<dbReference type="PANTHER" id="PTHR30097">
    <property type="entry name" value="CATION EFFLUX SYSTEM PROTEIN CUSB"/>
    <property type="match status" value="1"/>
</dbReference>
<dbReference type="GO" id="GO:0022857">
    <property type="term" value="F:transmembrane transporter activity"/>
    <property type="evidence" value="ECO:0007669"/>
    <property type="project" value="InterPro"/>
</dbReference>
<evidence type="ECO:0000256" key="3">
    <source>
        <dbReference type="SAM" id="MobiDB-lite"/>
    </source>
</evidence>
<dbReference type="Pfam" id="PF25954">
    <property type="entry name" value="Beta-barrel_RND_2"/>
    <property type="match status" value="1"/>
</dbReference>
<dbReference type="InterPro" id="IPR051909">
    <property type="entry name" value="MFP_Cation_Efflux"/>
</dbReference>
<sequence length="378" mass="40013">MTRTHSCLLVLACAAVTAACTTKVQADPGAGAPPDARVEPAPDSSSVKVAHPEQFATTQAQPYTSTPELAVTGVVTPDVSRNVPAVSLATGRVIEIHARLGDEVTKGQLLLKVRSTDIASAFSDYRKAAVNEQLTRTQLERARILFEKGALAAKDIEVAQSAENSAKVDVETATERLRLLGADPGNPSGVVDILAPISGIITDQQVTGGAGVQAFSGTNPFTISDMSRVWILCDVYENSLSSIRLGETADITLNAYPDKLIRGTISNIGAVLDPNIHTAKVRVEVPNPGRMMRVGMFVTATFRGRAGEPRAMVPATAILHLHDRDWVYVPQPGGLFRRVPVVGGKTLEGGMQEVLSGLAPGDRLITSALVLQNAVDQQ</sequence>
<name>A0A7S7SNJ0_PALFE</name>
<keyword evidence="4" id="KW-0732">Signal</keyword>
<proteinExistence type="inferred from homology"/>
<dbReference type="EMBL" id="CP063849">
    <property type="protein sequence ID" value="QOY91524.1"/>
    <property type="molecule type" value="Genomic_DNA"/>
</dbReference>
<dbReference type="GO" id="GO:0060003">
    <property type="term" value="P:copper ion export"/>
    <property type="evidence" value="ECO:0007669"/>
    <property type="project" value="TreeGrafter"/>
</dbReference>